<accession>A0A917K1K1</accession>
<evidence type="ECO:0000256" key="3">
    <source>
        <dbReference type="ARBA" id="ARBA00022748"/>
    </source>
</evidence>
<dbReference type="NCBIfam" id="NF010061">
    <property type="entry name" value="PRK13538.1"/>
    <property type="match status" value="1"/>
</dbReference>
<dbReference type="PROSITE" id="PS50893">
    <property type="entry name" value="ABC_TRANSPORTER_2"/>
    <property type="match status" value="1"/>
</dbReference>
<protein>
    <submittedName>
        <fullName evidence="8">Cytochrome c biogenesis ATP-binding export protein CcmA</fullName>
    </submittedName>
</protein>
<dbReference type="GO" id="GO:0022857">
    <property type="term" value="F:transmembrane transporter activity"/>
    <property type="evidence" value="ECO:0007669"/>
    <property type="project" value="InterPro"/>
</dbReference>
<sequence length="228" mass="25668">MLCVFLILDVEDEVTDSHPTTLVSADALTCIREERILFDELSFDIQAGDIVQIEGPNGAGKTSLLRIIAGLSRPYAGEVLYQGDNITRCRDEFNEDLLYLGHLAGVKSELTAEENLNFSLRISGYDEFEPREILSKVNLTGFEEALAGHLSAGQHRRTALARLWHTNCRIWILDEPFTAIDKKGVEELEQLFLAHADRGGCVIMTTHQDMSKIGDDKLRKIKLDYRFV</sequence>
<dbReference type="PANTHER" id="PTHR43499:SF1">
    <property type="entry name" value="ABC TRANSPORTER I FAMILY MEMBER 1"/>
    <property type="match status" value="1"/>
</dbReference>
<keyword evidence="6" id="KW-0472">Membrane</keyword>
<proteinExistence type="predicted"/>
<dbReference type="EMBL" id="BMPZ01000016">
    <property type="protein sequence ID" value="GGI92836.1"/>
    <property type="molecule type" value="Genomic_DNA"/>
</dbReference>
<dbReference type="NCBIfam" id="TIGR01189">
    <property type="entry name" value="ccmA"/>
    <property type="match status" value="1"/>
</dbReference>
<dbReference type="RefSeq" id="WP_373290769.1">
    <property type="nucleotide sequence ID" value="NZ_BMPZ01000016.1"/>
</dbReference>
<keyword evidence="1" id="KW-0813">Transport</keyword>
<dbReference type="InterPro" id="IPR003593">
    <property type="entry name" value="AAA+_ATPase"/>
</dbReference>
<evidence type="ECO:0000256" key="4">
    <source>
        <dbReference type="ARBA" id="ARBA00022840"/>
    </source>
</evidence>
<dbReference type="GO" id="GO:0016887">
    <property type="term" value="F:ATP hydrolysis activity"/>
    <property type="evidence" value="ECO:0007669"/>
    <property type="project" value="InterPro"/>
</dbReference>
<feature type="domain" description="ABC transporter" evidence="7">
    <location>
        <begin position="23"/>
        <end position="226"/>
    </location>
</feature>
<keyword evidence="3" id="KW-0201">Cytochrome c-type biogenesis</keyword>
<dbReference type="PANTHER" id="PTHR43499">
    <property type="entry name" value="ABC TRANSPORTER I FAMILY MEMBER 1"/>
    <property type="match status" value="1"/>
</dbReference>
<comment type="caution">
    <text evidence="8">The sequence shown here is derived from an EMBL/GenBank/DDBJ whole genome shotgun (WGS) entry which is preliminary data.</text>
</comment>
<dbReference type="InterPro" id="IPR003439">
    <property type="entry name" value="ABC_transporter-like_ATP-bd"/>
</dbReference>
<evidence type="ECO:0000313" key="8">
    <source>
        <dbReference type="EMBL" id="GGI92836.1"/>
    </source>
</evidence>
<gene>
    <name evidence="8" type="primary">ccmA</name>
    <name evidence="8" type="ORF">GCM10009332_32680</name>
</gene>
<dbReference type="GO" id="GO:0005524">
    <property type="term" value="F:ATP binding"/>
    <property type="evidence" value="ECO:0007669"/>
    <property type="project" value="UniProtKB-KW"/>
</dbReference>
<evidence type="ECO:0000256" key="6">
    <source>
        <dbReference type="ARBA" id="ARBA00023136"/>
    </source>
</evidence>
<name>A0A917K1K1_9GAMM</name>
<evidence type="ECO:0000313" key="9">
    <source>
        <dbReference type="Proteomes" id="UP000613743"/>
    </source>
</evidence>
<evidence type="ECO:0000256" key="2">
    <source>
        <dbReference type="ARBA" id="ARBA00022741"/>
    </source>
</evidence>
<dbReference type="SUPFAM" id="SSF52540">
    <property type="entry name" value="P-loop containing nucleoside triphosphate hydrolases"/>
    <property type="match status" value="1"/>
</dbReference>
<dbReference type="AlphaFoldDB" id="A0A917K1K1"/>
<reference evidence="8" key="1">
    <citation type="journal article" date="2014" name="Int. J. Syst. Evol. Microbiol.">
        <title>Complete genome sequence of Corynebacterium casei LMG S-19264T (=DSM 44701T), isolated from a smear-ripened cheese.</title>
        <authorList>
            <consortium name="US DOE Joint Genome Institute (JGI-PGF)"/>
            <person name="Walter F."/>
            <person name="Albersmeier A."/>
            <person name="Kalinowski J."/>
            <person name="Ruckert C."/>
        </authorList>
    </citation>
    <scope>NUCLEOTIDE SEQUENCE</scope>
    <source>
        <strain evidence="8">JCM 30804</strain>
    </source>
</reference>
<dbReference type="InterPro" id="IPR027417">
    <property type="entry name" value="P-loop_NTPase"/>
</dbReference>
<dbReference type="SMART" id="SM00382">
    <property type="entry name" value="AAA"/>
    <property type="match status" value="1"/>
</dbReference>
<dbReference type="InterPro" id="IPR005895">
    <property type="entry name" value="ABC_transptr_haem_export_CcmA"/>
</dbReference>
<keyword evidence="5" id="KW-1278">Translocase</keyword>
<organism evidence="8 9">
    <name type="scientific">Shewanella gelidii</name>
    <dbReference type="NCBI Taxonomy" id="1642821"/>
    <lineage>
        <taxon>Bacteria</taxon>
        <taxon>Pseudomonadati</taxon>
        <taxon>Pseudomonadota</taxon>
        <taxon>Gammaproteobacteria</taxon>
        <taxon>Alteromonadales</taxon>
        <taxon>Shewanellaceae</taxon>
        <taxon>Shewanella</taxon>
    </lineage>
</organism>
<dbReference type="Proteomes" id="UP000613743">
    <property type="component" value="Unassembled WGS sequence"/>
</dbReference>
<dbReference type="GO" id="GO:0017004">
    <property type="term" value="P:cytochrome complex assembly"/>
    <property type="evidence" value="ECO:0007669"/>
    <property type="project" value="UniProtKB-KW"/>
</dbReference>
<evidence type="ECO:0000259" key="7">
    <source>
        <dbReference type="PROSITE" id="PS50893"/>
    </source>
</evidence>
<reference evidence="8" key="2">
    <citation type="submission" date="2020-09" db="EMBL/GenBank/DDBJ databases">
        <authorList>
            <person name="Sun Q."/>
            <person name="Ohkuma M."/>
        </authorList>
    </citation>
    <scope>NUCLEOTIDE SEQUENCE</scope>
    <source>
        <strain evidence="8">JCM 30804</strain>
    </source>
</reference>
<dbReference type="Pfam" id="PF00005">
    <property type="entry name" value="ABC_tran"/>
    <property type="match status" value="1"/>
</dbReference>
<evidence type="ECO:0000256" key="1">
    <source>
        <dbReference type="ARBA" id="ARBA00022448"/>
    </source>
</evidence>
<keyword evidence="2" id="KW-0547">Nucleotide-binding</keyword>
<dbReference type="Gene3D" id="3.40.50.300">
    <property type="entry name" value="P-loop containing nucleotide triphosphate hydrolases"/>
    <property type="match status" value="1"/>
</dbReference>
<evidence type="ECO:0000256" key="5">
    <source>
        <dbReference type="ARBA" id="ARBA00022967"/>
    </source>
</evidence>
<keyword evidence="9" id="KW-1185">Reference proteome</keyword>
<keyword evidence="4 8" id="KW-0067">ATP-binding</keyword>